<organism evidence="1 2">
    <name type="scientific">Schizopora paradoxa</name>
    <dbReference type="NCBI Taxonomy" id="27342"/>
    <lineage>
        <taxon>Eukaryota</taxon>
        <taxon>Fungi</taxon>
        <taxon>Dikarya</taxon>
        <taxon>Basidiomycota</taxon>
        <taxon>Agaricomycotina</taxon>
        <taxon>Agaricomycetes</taxon>
        <taxon>Hymenochaetales</taxon>
        <taxon>Schizoporaceae</taxon>
        <taxon>Schizopora</taxon>
    </lineage>
</organism>
<reference evidence="1 2" key="1">
    <citation type="submission" date="2015-04" db="EMBL/GenBank/DDBJ databases">
        <title>Complete genome sequence of Schizopora paradoxa KUC8140, a cosmopolitan wood degrader in East Asia.</title>
        <authorList>
            <consortium name="DOE Joint Genome Institute"/>
            <person name="Min B."/>
            <person name="Park H."/>
            <person name="Jang Y."/>
            <person name="Kim J.-J."/>
            <person name="Kim K.H."/>
            <person name="Pangilinan J."/>
            <person name="Lipzen A."/>
            <person name="Riley R."/>
            <person name="Grigoriev I.V."/>
            <person name="Spatafora J.W."/>
            <person name="Choi I.-G."/>
        </authorList>
    </citation>
    <scope>NUCLEOTIDE SEQUENCE [LARGE SCALE GENOMIC DNA]</scope>
    <source>
        <strain evidence="1 2">KUC8140</strain>
    </source>
</reference>
<accession>A0A0H2S7Y0</accession>
<name>A0A0H2S7Y0_9AGAM</name>
<gene>
    <name evidence="1" type="ORF">SCHPADRAFT_150394</name>
</gene>
<dbReference type="EMBL" id="KQ085901">
    <property type="protein sequence ID" value="KLO17773.1"/>
    <property type="molecule type" value="Genomic_DNA"/>
</dbReference>
<protein>
    <submittedName>
        <fullName evidence="1">Uncharacterized protein</fullName>
    </submittedName>
</protein>
<keyword evidence="2" id="KW-1185">Reference proteome</keyword>
<proteinExistence type="predicted"/>
<evidence type="ECO:0000313" key="2">
    <source>
        <dbReference type="Proteomes" id="UP000053477"/>
    </source>
</evidence>
<dbReference type="InParanoid" id="A0A0H2S7Y0"/>
<dbReference type="AlphaFoldDB" id="A0A0H2S7Y0"/>
<dbReference type="Proteomes" id="UP000053477">
    <property type="component" value="Unassembled WGS sequence"/>
</dbReference>
<evidence type="ECO:0000313" key="1">
    <source>
        <dbReference type="EMBL" id="KLO17773.1"/>
    </source>
</evidence>
<sequence length="412" mass="46602">MTLSFTSMKGCTFTDISHAEKLPRSTFALKNALTIDLTAWDQFLEGPTEHICGALKHFTGSTDLSIHIGSAAAVEKGLRDFISPWHEELQNLIDEPIVIFCHIFRERRMLPKAAYRALRCERAVEAAEIRPHLWRLLGCLNSAEDSIRSRALQVVQALLGLDHYCATHFLNAFAEANRGSVVFSSGLVPYARQLRSREFGTGVAPDDAGFLRHTSVDGTFHVGRPDAEKCIEDCPFKSCSHLRVDGDPFSMCTRCGMGMEDKISLNEHVLLWLRHEHGTSLLNASSHNPILVGTDQSGVRYFLAFVDEGEGFWTTVGESDVTIRYRTTYGEWNTTENYYVLVLRFDLFELDELFPDIPEDGRDATGPFCWKRYNAIYEIVEGEDVVWSRSDLAVMESYGRTVPLRYRRAKNI</sequence>